<dbReference type="CDD" id="cd05233">
    <property type="entry name" value="SDR_c"/>
    <property type="match status" value="1"/>
</dbReference>
<dbReference type="PANTHER" id="PTHR24321">
    <property type="entry name" value="DEHYDROGENASES, SHORT CHAIN"/>
    <property type="match status" value="1"/>
</dbReference>
<keyword evidence="4" id="KW-1185">Reference proteome</keyword>
<proteinExistence type="inferred from homology"/>
<dbReference type="RefSeq" id="WP_138318466.1">
    <property type="nucleotide sequence ID" value="NZ_VCBC01000003.1"/>
</dbReference>
<dbReference type="AlphaFoldDB" id="A0A5R9INQ8"/>
<dbReference type="PANTHER" id="PTHR24321:SF8">
    <property type="entry name" value="ESTRADIOL 17-BETA-DEHYDROGENASE 8-RELATED"/>
    <property type="match status" value="1"/>
</dbReference>
<dbReference type="FunFam" id="3.40.50.720:FF:000084">
    <property type="entry name" value="Short-chain dehydrogenase reductase"/>
    <property type="match status" value="1"/>
</dbReference>
<dbReference type="EMBL" id="VCBC01000003">
    <property type="protein sequence ID" value="TLU67185.1"/>
    <property type="molecule type" value="Genomic_DNA"/>
</dbReference>
<comment type="caution">
    <text evidence="3">The sequence shown here is derived from an EMBL/GenBank/DDBJ whole genome shotgun (WGS) entry which is preliminary data.</text>
</comment>
<dbReference type="InterPro" id="IPR002347">
    <property type="entry name" value="SDR_fam"/>
</dbReference>
<dbReference type="Proteomes" id="UP000307790">
    <property type="component" value="Unassembled WGS sequence"/>
</dbReference>
<dbReference type="InterPro" id="IPR036291">
    <property type="entry name" value="NAD(P)-bd_dom_sf"/>
</dbReference>
<dbReference type="SUPFAM" id="SSF51735">
    <property type="entry name" value="NAD(P)-binding Rossmann-fold domains"/>
    <property type="match status" value="1"/>
</dbReference>
<comment type="similarity">
    <text evidence="1">Belongs to the short-chain dehydrogenases/reductases (SDR) family.</text>
</comment>
<accession>A0A5R9INQ8</accession>
<dbReference type="OrthoDB" id="9786435at2"/>
<protein>
    <submittedName>
        <fullName evidence="3">SDR family oxidoreductase</fullName>
    </submittedName>
</protein>
<evidence type="ECO:0000313" key="3">
    <source>
        <dbReference type="EMBL" id="TLU67185.1"/>
    </source>
</evidence>
<evidence type="ECO:0000313" key="4">
    <source>
        <dbReference type="Proteomes" id="UP000307790"/>
    </source>
</evidence>
<organism evidence="3 4">
    <name type="scientific">Thalassotalea litorea</name>
    <dbReference type="NCBI Taxonomy" id="2020715"/>
    <lineage>
        <taxon>Bacteria</taxon>
        <taxon>Pseudomonadati</taxon>
        <taxon>Pseudomonadota</taxon>
        <taxon>Gammaproteobacteria</taxon>
        <taxon>Alteromonadales</taxon>
        <taxon>Colwelliaceae</taxon>
        <taxon>Thalassotalea</taxon>
    </lineage>
</organism>
<dbReference type="GO" id="GO:0016491">
    <property type="term" value="F:oxidoreductase activity"/>
    <property type="evidence" value="ECO:0007669"/>
    <property type="project" value="UniProtKB-KW"/>
</dbReference>
<dbReference type="Pfam" id="PF13561">
    <property type="entry name" value="adh_short_C2"/>
    <property type="match status" value="1"/>
</dbReference>
<dbReference type="PRINTS" id="PR00081">
    <property type="entry name" value="GDHRDH"/>
</dbReference>
<name>A0A5R9INQ8_9GAMM</name>
<dbReference type="Gene3D" id="3.40.50.720">
    <property type="entry name" value="NAD(P)-binding Rossmann-like Domain"/>
    <property type="match status" value="1"/>
</dbReference>
<gene>
    <name evidence="3" type="ORF">FE810_02555</name>
</gene>
<dbReference type="PRINTS" id="PR00080">
    <property type="entry name" value="SDRFAMILY"/>
</dbReference>
<evidence type="ECO:0000256" key="1">
    <source>
        <dbReference type="ARBA" id="ARBA00006484"/>
    </source>
</evidence>
<sequence>MSNQDKVCIITGGSSGIGAAIVVGFSQAGYRVFNLDIQPPIHSNKTGTERGEYVNCDVSDFAQVQKSIANIIAQTSRVDVLISNAGRHLSANIENTSEAVFDQIIALNVKGAFAATQAVIPAMKKQNDGVVLYIASEQALIAKNNSFAYNLSKHALASMAKTTALDYAQFNIRTNAICPGTIETPLYHKAIDAYCARSGADKQSVHREEEALQPLGRLGQPEEVASYALFLASEQGSFITGSLQVIDGGYTSR</sequence>
<evidence type="ECO:0000256" key="2">
    <source>
        <dbReference type="ARBA" id="ARBA00023002"/>
    </source>
</evidence>
<reference evidence="3 4" key="1">
    <citation type="submission" date="2019-05" db="EMBL/GenBank/DDBJ databases">
        <title>Genome sequences of Thalassotalea litorea 1K03283.</title>
        <authorList>
            <person name="Zhang D."/>
        </authorList>
    </citation>
    <scope>NUCLEOTIDE SEQUENCE [LARGE SCALE GENOMIC DNA]</scope>
    <source>
        <strain evidence="3 4">MCCC 1K03283</strain>
    </source>
</reference>
<keyword evidence="2" id="KW-0560">Oxidoreductase</keyword>